<dbReference type="PANTHER" id="PTHR33121">
    <property type="entry name" value="CYCLIC DI-GMP PHOSPHODIESTERASE PDEF"/>
    <property type="match status" value="1"/>
</dbReference>
<dbReference type="Proteomes" id="UP001589833">
    <property type="component" value="Unassembled WGS sequence"/>
</dbReference>
<dbReference type="SUPFAM" id="SSF141868">
    <property type="entry name" value="EAL domain-like"/>
    <property type="match status" value="1"/>
</dbReference>
<reference evidence="2 3" key="1">
    <citation type="submission" date="2024-09" db="EMBL/GenBank/DDBJ databases">
        <authorList>
            <person name="Sun Q."/>
            <person name="Mori K."/>
        </authorList>
    </citation>
    <scope>NUCLEOTIDE SEQUENCE [LARGE SCALE GENOMIC DNA]</scope>
    <source>
        <strain evidence="2 3">NCAIM B.02301</strain>
    </source>
</reference>
<evidence type="ECO:0000313" key="2">
    <source>
        <dbReference type="EMBL" id="MFC0561806.1"/>
    </source>
</evidence>
<dbReference type="InterPro" id="IPR050706">
    <property type="entry name" value="Cyclic-di-GMP_PDE-like"/>
</dbReference>
<dbReference type="SMART" id="SM00052">
    <property type="entry name" value="EAL"/>
    <property type="match status" value="1"/>
</dbReference>
<name>A0ABV6NM28_9BACI</name>
<gene>
    <name evidence="2" type="ORF">ACFFH4_23265</name>
</gene>
<evidence type="ECO:0000313" key="3">
    <source>
        <dbReference type="Proteomes" id="UP001589833"/>
    </source>
</evidence>
<accession>A0ABV6NM28</accession>
<dbReference type="Gene3D" id="3.30.450.20">
    <property type="entry name" value="PAS domain"/>
    <property type="match status" value="1"/>
</dbReference>
<organism evidence="2 3">
    <name type="scientific">Halalkalibacter alkalisediminis</name>
    <dbReference type="NCBI Taxonomy" id="935616"/>
    <lineage>
        <taxon>Bacteria</taxon>
        <taxon>Bacillati</taxon>
        <taxon>Bacillota</taxon>
        <taxon>Bacilli</taxon>
        <taxon>Bacillales</taxon>
        <taxon>Bacillaceae</taxon>
        <taxon>Halalkalibacter</taxon>
    </lineage>
</organism>
<dbReference type="InterPro" id="IPR001633">
    <property type="entry name" value="EAL_dom"/>
</dbReference>
<sequence>MKNSLTLPLSVKSIIPYFQPIIGADQRSVIGYEILGRYVNHESVLSLGSFFHRDSIDIKEKCYVDRWVRTKALEVLKDGSHNQKLFFFNISPDLFTTEEDHFFYEQLHTFQLTSILQPDQVVLEITETDYFMNETLFLSRLEKYRTLGCKIAVDDFGRGFSNLKRVALLKPHILKIDLHIVQKSIESQSHRDILHSLSILSQRIGAQLLFEGIETTQLLETAWKHGAQYYQGYLLAKPSPSPAVTIECTHVFRDQLENMIQKEISALQLKYNFEEKLNHLVKESLPTISLTNDYDQFVEHICRRLPDLCFRVYICDRLGYQISGNHLRDESNKWNVFLKYLNKNWSWRPYFLQNIVAMEVNQKGFLSDVYTDIETSALIQTFSYPVHKDIYLFIDIM</sequence>
<dbReference type="Pfam" id="PF10388">
    <property type="entry name" value="YkuI_C"/>
    <property type="match status" value="1"/>
</dbReference>
<comment type="caution">
    <text evidence="2">The sequence shown here is derived from an EMBL/GenBank/DDBJ whole genome shotgun (WGS) entry which is preliminary data.</text>
</comment>
<dbReference type="CDD" id="cd01948">
    <property type="entry name" value="EAL"/>
    <property type="match status" value="1"/>
</dbReference>
<protein>
    <submittedName>
        <fullName evidence="2">EAL-associated domain-containing protein</fullName>
    </submittedName>
</protein>
<dbReference type="PROSITE" id="PS50883">
    <property type="entry name" value="EAL"/>
    <property type="match status" value="1"/>
</dbReference>
<proteinExistence type="predicted"/>
<dbReference type="RefSeq" id="WP_273843843.1">
    <property type="nucleotide sequence ID" value="NZ_JAQQWT010000007.1"/>
</dbReference>
<dbReference type="EMBL" id="JBHLTR010000082">
    <property type="protein sequence ID" value="MFC0561806.1"/>
    <property type="molecule type" value="Genomic_DNA"/>
</dbReference>
<dbReference type="Gene3D" id="3.20.20.450">
    <property type="entry name" value="EAL domain"/>
    <property type="match status" value="1"/>
</dbReference>
<dbReference type="InterPro" id="IPR018842">
    <property type="entry name" value="YkuI_C"/>
</dbReference>
<dbReference type="SUPFAM" id="SSF103190">
    <property type="entry name" value="Sensory domain-like"/>
    <property type="match status" value="1"/>
</dbReference>
<feature type="domain" description="EAL" evidence="1">
    <location>
        <begin position="1"/>
        <end position="252"/>
    </location>
</feature>
<keyword evidence="3" id="KW-1185">Reference proteome</keyword>
<dbReference type="InterPro" id="IPR029151">
    <property type="entry name" value="Sensor-like_sf"/>
</dbReference>
<dbReference type="Pfam" id="PF00563">
    <property type="entry name" value="EAL"/>
    <property type="match status" value="1"/>
</dbReference>
<evidence type="ECO:0000259" key="1">
    <source>
        <dbReference type="PROSITE" id="PS50883"/>
    </source>
</evidence>
<dbReference type="PANTHER" id="PTHR33121:SF82">
    <property type="entry name" value="SIGNAL TRANSDUCTION PROTEIN CONTAINING A EAL DOMAIN"/>
    <property type="match status" value="1"/>
</dbReference>
<dbReference type="InterPro" id="IPR035919">
    <property type="entry name" value="EAL_sf"/>
</dbReference>